<dbReference type="OrthoDB" id="10035764at2759"/>
<dbReference type="PROSITE" id="PS50215">
    <property type="entry name" value="ADAM_MEPRO"/>
    <property type="match status" value="1"/>
</dbReference>
<evidence type="ECO:0000256" key="8">
    <source>
        <dbReference type="PROSITE-ProRule" id="PRU00276"/>
    </source>
</evidence>
<dbReference type="EMBL" id="QCYY01002778">
    <property type="protein sequence ID" value="ROT67686.1"/>
    <property type="molecule type" value="Genomic_DNA"/>
</dbReference>
<dbReference type="InterPro" id="IPR001590">
    <property type="entry name" value="Peptidase_M12B"/>
</dbReference>
<sequence length="655" mass="72703">MRAPRIIVKLDSAEEGESNSTGDAKDAKTEEEGERDTPKSDERRERTNGTRHARRTKASDEEFQIETAVFVDDEMYDVIKQQNPGSDTVQTVTDVVFAIMNGVHLLYNAPTLELHFTITLVRLEIIKSASKGPSKSGGDIQRYLSNFCYWQRNLNRRTNPLGDHSPEFWDHALMLSGLDLWDMQPEFDSVIGLAWVAGMCHPTYSCTINEGTSFEAVYVITHEMGHNLGMSHDGSAEDQNQCSADKHIMSSSTGPGKVTWSSCSNKELQDFIENSDFPLSCLDDLARGPRELDFHGELLPGERYTVTQQCTFALGSSFKPYVTSKNPYNNVCREVWCQNTTHAMRTHPALEGTSCGIKKFCVNGGCTDKPDIAATVPTTTPGTTRKAATTTTLPTTTVSNKKKVTTFFGRIRDLFRSNTHFHRHLSLKVNIFFLFMKKNLFPPTVTPSSEMTRLPLHKAPFSSTGTSPSPSFPSHNHILLPQAPLPLPLSLHKTTFFSHRHLSLSLFPSHNHVLLHRNLSLSSFHHTTTFFSTGTSPSPSFPSQNHILLPQAPLPLPLSLHITTFFSHRYLSLRSEMPRSVFLLSSWKLTNRTGCTAECGGGWVEGQVACAANEGNVILEDDMCDPLSRPAVREVCNIAPCVGTSRSTTPKLPSS</sequence>
<dbReference type="SUPFAM" id="SSF82895">
    <property type="entry name" value="TSP-1 type 1 repeat"/>
    <property type="match status" value="1"/>
</dbReference>
<keyword evidence="6" id="KW-1015">Disulfide bond</keyword>
<comment type="caution">
    <text evidence="8">Lacks conserved residue(s) required for the propagation of feature annotation.</text>
</comment>
<dbReference type="GO" id="GO:0046872">
    <property type="term" value="F:metal ion binding"/>
    <property type="evidence" value="ECO:0007669"/>
    <property type="project" value="UniProtKB-KW"/>
</dbReference>
<dbReference type="InterPro" id="IPR036383">
    <property type="entry name" value="TSP1_rpt_sf"/>
</dbReference>
<protein>
    <recommendedName>
        <fullName evidence="10">Peptidase M12B domain-containing protein</fullName>
    </recommendedName>
</protein>
<dbReference type="InterPro" id="IPR024079">
    <property type="entry name" value="MetalloPept_cat_dom_sf"/>
</dbReference>
<feature type="domain" description="Peptidase M12B" evidence="10">
    <location>
        <begin position="63"/>
        <end position="274"/>
    </location>
</feature>
<keyword evidence="3" id="KW-0378">Hydrolase</keyword>
<dbReference type="GO" id="GO:0031012">
    <property type="term" value="C:extracellular matrix"/>
    <property type="evidence" value="ECO:0007669"/>
    <property type="project" value="TreeGrafter"/>
</dbReference>
<evidence type="ECO:0000256" key="6">
    <source>
        <dbReference type="ARBA" id="ARBA00023157"/>
    </source>
</evidence>
<feature type="binding site" evidence="8">
    <location>
        <position position="232"/>
    </location>
    <ligand>
        <name>Zn(2+)</name>
        <dbReference type="ChEBI" id="CHEBI:29105"/>
        <note>catalytic</note>
    </ligand>
</feature>
<feature type="binding site" evidence="8">
    <location>
        <position position="226"/>
    </location>
    <ligand>
        <name>Zn(2+)</name>
        <dbReference type="ChEBI" id="CHEBI:29105"/>
        <note>catalytic</note>
    </ligand>
</feature>
<feature type="active site" evidence="8">
    <location>
        <position position="223"/>
    </location>
</feature>
<dbReference type="InterPro" id="IPR041645">
    <property type="entry name" value="ADAMTS_CR_2"/>
</dbReference>
<reference evidence="11 12" key="1">
    <citation type="submission" date="2018-04" db="EMBL/GenBank/DDBJ databases">
        <authorList>
            <person name="Zhang X."/>
            <person name="Yuan J."/>
            <person name="Li F."/>
            <person name="Xiang J."/>
        </authorList>
    </citation>
    <scope>NUCLEOTIDE SEQUENCE [LARGE SCALE GENOMIC DNA]</scope>
    <source>
        <tissue evidence="11">Muscle</tissue>
    </source>
</reference>
<evidence type="ECO:0000256" key="1">
    <source>
        <dbReference type="ARBA" id="ARBA00022670"/>
    </source>
</evidence>
<dbReference type="InterPro" id="IPR050439">
    <property type="entry name" value="ADAMTS_ADAMTS-like"/>
</dbReference>
<gene>
    <name evidence="11" type="ORF">C7M84_014217</name>
</gene>
<dbReference type="Proteomes" id="UP000283509">
    <property type="component" value="Unassembled WGS sequence"/>
</dbReference>
<keyword evidence="5" id="KW-0482">Metalloprotease</keyword>
<evidence type="ECO:0000256" key="9">
    <source>
        <dbReference type="SAM" id="MobiDB-lite"/>
    </source>
</evidence>
<dbReference type="Gene3D" id="3.40.1620.60">
    <property type="match status" value="1"/>
</dbReference>
<feature type="binding site" evidence="8">
    <location>
        <position position="222"/>
    </location>
    <ligand>
        <name>Zn(2+)</name>
        <dbReference type="ChEBI" id="CHEBI:29105"/>
        <note>catalytic</note>
    </ligand>
</feature>
<reference evidence="11 12" key="2">
    <citation type="submission" date="2019-01" db="EMBL/GenBank/DDBJ databases">
        <title>The decoding of complex shrimp genome reveals the adaptation for benthos swimmer, frequently molting mechanism and breeding impact on genome.</title>
        <authorList>
            <person name="Sun Y."/>
            <person name="Gao Y."/>
            <person name="Yu Y."/>
        </authorList>
    </citation>
    <scope>NUCLEOTIDE SEQUENCE [LARGE SCALE GENOMIC DNA]</scope>
    <source>
        <tissue evidence="11">Muscle</tissue>
    </source>
</reference>
<evidence type="ECO:0000256" key="5">
    <source>
        <dbReference type="ARBA" id="ARBA00023049"/>
    </source>
</evidence>
<proteinExistence type="predicted"/>
<dbReference type="Pfam" id="PF19030">
    <property type="entry name" value="TSP1_ADAMTS"/>
    <property type="match status" value="1"/>
</dbReference>
<feature type="compositionally biased region" description="Basic and acidic residues" evidence="9">
    <location>
        <begin position="23"/>
        <end position="48"/>
    </location>
</feature>
<dbReference type="Pfam" id="PF17771">
    <property type="entry name" value="ADAMTS_CR_2"/>
    <property type="match status" value="1"/>
</dbReference>
<evidence type="ECO:0000313" key="12">
    <source>
        <dbReference type="Proteomes" id="UP000283509"/>
    </source>
</evidence>
<evidence type="ECO:0000256" key="4">
    <source>
        <dbReference type="ARBA" id="ARBA00022833"/>
    </source>
</evidence>
<keyword evidence="4 8" id="KW-0862">Zinc</keyword>
<dbReference type="GO" id="GO:0030198">
    <property type="term" value="P:extracellular matrix organization"/>
    <property type="evidence" value="ECO:0007669"/>
    <property type="project" value="TreeGrafter"/>
</dbReference>
<dbReference type="GO" id="GO:0004222">
    <property type="term" value="F:metalloendopeptidase activity"/>
    <property type="evidence" value="ECO:0007669"/>
    <property type="project" value="InterPro"/>
</dbReference>
<evidence type="ECO:0000313" key="11">
    <source>
        <dbReference type="EMBL" id="ROT67686.1"/>
    </source>
</evidence>
<dbReference type="AlphaFoldDB" id="A0A423STZ5"/>
<keyword evidence="12" id="KW-1185">Reference proteome</keyword>
<name>A0A423STZ5_PENVA</name>
<dbReference type="Gene3D" id="3.40.390.10">
    <property type="entry name" value="Collagenase (Catalytic Domain)"/>
    <property type="match status" value="1"/>
</dbReference>
<dbReference type="Pfam" id="PF01421">
    <property type="entry name" value="Reprolysin"/>
    <property type="match status" value="1"/>
</dbReference>
<feature type="region of interest" description="Disordered" evidence="9">
    <location>
        <begin position="1"/>
        <end position="59"/>
    </location>
</feature>
<dbReference type="SUPFAM" id="SSF55486">
    <property type="entry name" value="Metalloproteases ('zincins'), catalytic domain"/>
    <property type="match status" value="1"/>
</dbReference>
<evidence type="ECO:0000256" key="7">
    <source>
        <dbReference type="ARBA" id="ARBA00023180"/>
    </source>
</evidence>
<keyword evidence="7" id="KW-0325">Glycoprotein</keyword>
<organism evidence="11 12">
    <name type="scientific">Penaeus vannamei</name>
    <name type="common">Whiteleg shrimp</name>
    <name type="synonym">Litopenaeus vannamei</name>
    <dbReference type="NCBI Taxonomy" id="6689"/>
    <lineage>
        <taxon>Eukaryota</taxon>
        <taxon>Metazoa</taxon>
        <taxon>Ecdysozoa</taxon>
        <taxon>Arthropoda</taxon>
        <taxon>Crustacea</taxon>
        <taxon>Multicrustacea</taxon>
        <taxon>Malacostraca</taxon>
        <taxon>Eumalacostraca</taxon>
        <taxon>Eucarida</taxon>
        <taxon>Decapoda</taxon>
        <taxon>Dendrobranchiata</taxon>
        <taxon>Penaeoidea</taxon>
        <taxon>Penaeidae</taxon>
        <taxon>Penaeus</taxon>
    </lineage>
</organism>
<dbReference type="GO" id="GO:0006508">
    <property type="term" value="P:proteolysis"/>
    <property type="evidence" value="ECO:0007669"/>
    <property type="project" value="UniProtKB-KW"/>
</dbReference>
<dbReference type="PANTHER" id="PTHR13723:SF275">
    <property type="entry name" value="STALL, ISOFORM C"/>
    <property type="match status" value="1"/>
</dbReference>
<evidence type="ECO:0000256" key="2">
    <source>
        <dbReference type="ARBA" id="ARBA00022723"/>
    </source>
</evidence>
<keyword evidence="1" id="KW-0645">Protease</keyword>
<evidence type="ECO:0000256" key="3">
    <source>
        <dbReference type="ARBA" id="ARBA00022801"/>
    </source>
</evidence>
<evidence type="ECO:0000259" key="10">
    <source>
        <dbReference type="PROSITE" id="PS50215"/>
    </source>
</evidence>
<accession>A0A423STZ5</accession>
<keyword evidence="2 8" id="KW-0479">Metal-binding</keyword>
<comment type="caution">
    <text evidence="11">The sequence shown here is derived from an EMBL/GenBank/DDBJ whole genome shotgun (WGS) entry which is preliminary data.</text>
</comment>
<dbReference type="PANTHER" id="PTHR13723">
    <property type="entry name" value="ADAMTS A DISINTEGRIN AND METALLOPROTEASE WITH THROMBOSPONDIN MOTIFS PROTEASE"/>
    <property type="match status" value="1"/>
</dbReference>